<reference evidence="2" key="2">
    <citation type="submission" date="2015-01" db="EMBL/GenBank/DDBJ databases">
        <title>Evolutionary Origins and Diversification of the Mycorrhizal Mutualists.</title>
        <authorList>
            <consortium name="DOE Joint Genome Institute"/>
            <consortium name="Mycorrhizal Genomics Consortium"/>
            <person name="Kohler A."/>
            <person name="Kuo A."/>
            <person name="Nagy L.G."/>
            <person name="Floudas D."/>
            <person name="Copeland A."/>
            <person name="Barry K.W."/>
            <person name="Cichocki N."/>
            <person name="Veneault-Fourrey C."/>
            <person name="LaButti K."/>
            <person name="Lindquist E.A."/>
            <person name="Lipzen A."/>
            <person name="Lundell T."/>
            <person name="Morin E."/>
            <person name="Murat C."/>
            <person name="Riley R."/>
            <person name="Ohm R."/>
            <person name="Sun H."/>
            <person name="Tunlid A."/>
            <person name="Henrissat B."/>
            <person name="Grigoriev I.V."/>
            <person name="Hibbett D.S."/>
            <person name="Martin F."/>
        </authorList>
    </citation>
    <scope>NUCLEOTIDE SEQUENCE [LARGE SCALE GENOMIC DNA]</scope>
    <source>
        <strain evidence="2">Foug A</strain>
    </source>
</reference>
<gene>
    <name evidence="1" type="ORF">SCLCIDRAFT_33541</name>
</gene>
<evidence type="ECO:0000313" key="1">
    <source>
        <dbReference type="EMBL" id="KIM51307.1"/>
    </source>
</evidence>
<sequence>MLERPQDFCEHDIPESTYSVLDLSSVLKIIGVQFLLKEMDLLFRVNAAHLRSDGFQFSVQYEGIREPDVVDPKELKRMLQNSKCVS</sequence>
<dbReference type="EMBL" id="KN822266">
    <property type="protein sequence ID" value="KIM51307.1"/>
    <property type="molecule type" value="Genomic_DNA"/>
</dbReference>
<evidence type="ECO:0000313" key="2">
    <source>
        <dbReference type="Proteomes" id="UP000053989"/>
    </source>
</evidence>
<organism evidence="1 2">
    <name type="scientific">Scleroderma citrinum Foug A</name>
    <dbReference type="NCBI Taxonomy" id="1036808"/>
    <lineage>
        <taxon>Eukaryota</taxon>
        <taxon>Fungi</taxon>
        <taxon>Dikarya</taxon>
        <taxon>Basidiomycota</taxon>
        <taxon>Agaricomycotina</taxon>
        <taxon>Agaricomycetes</taxon>
        <taxon>Agaricomycetidae</taxon>
        <taxon>Boletales</taxon>
        <taxon>Sclerodermatineae</taxon>
        <taxon>Sclerodermataceae</taxon>
        <taxon>Scleroderma</taxon>
    </lineage>
</organism>
<proteinExistence type="predicted"/>
<keyword evidence="2" id="KW-1185">Reference proteome</keyword>
<dbReference type="Proteomes" id="UP000053989">
    <property type="component" value="Unassembled WGS sequence"/>
</dbReference>
<dbReference type="HOGENOM" id="CLU_2499188_0_0_1"/>
<reference evidence="1 2" key="1">
    <citation type="submission" date="2014-04" db="EMBL/GenBank/DDBJ databases">
        <authorList>
            <consortium name="DOE Joint Genome Institute"/>
            <person name="Kuo A."/>
            <person name="Kohler A."/>
            <person name="Nagy L.G."/>
            <person name="Floudas D."/>
            <person name="Copeland A."/>
            <person name="Barry K.W."/>
            <person name="Cichocki N."/>
            <person name="Veneault-Fourrey C."/>
            <person name="LaButti K."/>
            <person name="Lindquist E.A."/>
            <person name="Lipzen A."/>
            <person name="Lundell T."/>
            <person name="Morin E."/>
            <person name="Murat C."/>
            <person name="Sun H."/>
            <person name="Tunlid A."/>
            <person name="Henrissat B."/>
            <person name="Grigoriev I.V."/>
            <person name="Hibbett D.S."/>
            <person name="Martin F."/>
            <person name="Nordberg H.P."/>
            <person name="Cantor M.N."/>
            <person name="Hua S.X."/>
        </authorList>
    </citation>
    <scope>NUCLEOTIDE SEQUENCE [LARGE SCALE GENOMIC DNA]</scope>
    <source>
        <strain evidence="1 2">Foug A</strain>
    </source>
</reference>
<dbReference type="OrthoDB" id="2685204at2759"/>
<name>A0A0C2ZEE1_9AGAM</name>
<accession>A0A0C2ZEE1</accession>
<dbReference type="AlphaFoldDB" id="A0A0C2ZEE1"/>
<protein>
    <submittedName>
        <fullName evidence="1">Uncharacterized protein</fullName>
    </submittedName>
</protein>
<dbReference type="InParanoid" id="A0A0C2ZEE1"/>